<evidence type="ECO:0000313" key="5">
    <source>
        <dbReference type="Proteomes" id="UP000028302"/>
    </source>
</evidence>
<keyword evidence="2" id="KW-0812">Transmembrane</keyword>
<dbReference type="NCBIfam" id="TIGR01845">
    <property type="entry name" value="outer_NodT"/>
    <property type="match status" value="1"/>
</dbReference>
<dbReference type="GO" id="GO:0009279">
    <property type="term" value="C:cell outer membrane"/>
    <property type="evidence" value="ECO:0007669"/>
    <property type="project" value="UniProtKB-SubCell"/>
</dbReference>
<dbReference type="PANTHER" id="PTHR30203:SF24">
    <property type="entry name" value="BLR4935 PROTEIN"/>
    <property type="match status" value="1"/>
</dbReference>
<accession>A0A084IMM4</accession>
<keyword evidence="2" id="KW-0449">Lipoprotein</keyword>
<dbReference type="AlphaFoldDB" id="A0A084IMM4"/>
<feature type="coiled-coil region" evidence="3">
    <location>
        <begin position="382"/>
        <end position="409"/>
    </location>
</feature>
<evidence type="ECO:0000313" key="4">
    <source>
        <dbReference type="EMBL" id="KEZ77958.1"/>
    </source>
</evidence>
<dbReference type="PANTHER" id="PTHR30203">
    <property type="entry name" value="OUTER MEMBRANE CATION EFFLUX PROTEIN"/>
    <property type="match status" value="1"/>
</dbReference>
<comment type="similarity">
    <text evidence="1 2">Belongs to the outer membrane factor (OMF) (TC 1.B.17) family.</text>
</comment>
<dbReference type="Pfam" id="PF02321">
    <property type="entry name" value="OEP"/>
    <property type="match status" value="2"/>
</dbReference>
<keyword evidence="2" id="KW-1134">Transmembrane beta strand</keyword>
<keyword evidence="2" id="KW-0564">Palmitate</keyword>
<name>A0A084IMM4_SALHC</name>
<dbReference type="OrthoDB" id="9770517at2"/>
<evidence type="ECO:0000256" key="2">
    <source>
        <dbReference type="RuleBase" id="RU362097"/>
    </source>
</evidence>
<organism evidence="4 5">
    <name type="scientific">Salinisphaera hydrothermalis (strain C41B8)</name>
    <dbReference type="NCBI Taxonomy" id="1304275"/>
    <lineage>
        <taxon>Bacteria</taxon>
        <taxon>Pseudomonadati</taxon>
        <taxon>Pseudomonadota</taxon>
        <taxon>Gammaproteobacteria</taxon>
        <taxon>Salinisphaerales</taxon>
        <taxon>Salinisphaeraceae</taxon>
        <taxon>Salinisphaera</taxon>
    </lineage>
</organism>
<gene>
    <name evidence="4" type="ORF">C41B8_06677</name>
</gene>
<comment type="caution">
    <text evidence="4">The sequence shown here is derived from an EMBL/GenBank/DDBJ whole genome shotgun (WGS) entry which is preliminary data.</text>
</comment>
<dbReference type="GO" id="GO:0015562">
    <property type="term" value="F:efflux transmembrane transporter activity"/>
    <property type="evidence" value="ECO:0007669"/>
    <property type="project" value="InterPro"/>
</dbReference>
<dbReference type="SUPFAM" id="SSF56954">
    <property type="entry name" value="Outer membrane efflux proteins (OEP)"/>
    <property type="match status" value="1"/>
</dbReference>
<keyword evidence="2" id="KW-0472">Membrane</keyword>
<dbReference type="STRING" id="1304275.C41B8_06677"/>
<keyword evidence="5" id="KW-1185">Reference proteome</keyword>
<dbReference type="Proteomes" id="UP000028302">
    <property type="component" value="Unassembled WGS sequence"/>
</dbReference>
<keyword evidence="3" id="KW-0175">Coiled coil</keyword>
<dbReference type="EMBL" id="APNK01000007">
    <property type="protein sequence ID" value="KEZ77958.1"/>
    <property type="molecule type" value="Genomic_DNA"/>
</dbReference>
<dbReference type="InterPro" id="IPR003423">
    <property type="entry name" value="OMP_efflux"/>
</dbReference>
<sequence>MMATIPSNASKAWPSPRRVRGGAVLGMALLLGGCASTPVPHPDVALPSHWVHATGQTAPPHPDYREWWQALNDPGLNRLVDESLKANLDLAAARERVLAARALYLHSDAPYKPSLSIKTDDPVDPDARASYFLMGFDANWELPLFGRGEAKKNVARGHLATAASNLRDVRVSMVAEIARDWINLRGAQQRSSILGQMLAVQHHRIRLARERIRLGLASPTVLSAPLLKASDLEAERQDARHAAVAAAQQLALLTGRAEPDKSWLQAANVPTLQGYEPVSVPATLLYTRPGIAEARARVIRAAGELGLARADRYPSIGIGASLVASANLASYKSSGVGGIGSIGPMIDIPLFDWGMRKARAQAKGHLLKAASLAYREAVLQGVADVETKLDDLNSTQQQIQTRQQVLQREQTALGRARTRDQLGLDSPDQRLGAELAYNQARLRLTQAQTAHDIAYVALYKALGGPSNHAIESAG</sequence>
<evidence type="ECO:0000256" key="3">
    <source>
        <dbReference type="SAM" id="Coils"/>
    </source>
</evidence>
<dbReference type="InterPro" id="IPR010131">
    <property type="entry name" value="MdtP/NodT-like"/>
</dbReference>
<dbReference type="Gene3D" id="1.20.1600.10">
    <property type="entry name" value="Outer membrane efflux proteins (OEP)"/>
    <property type="match status" value="1"/>
</dbReference>
<dbReference type="eggNOG" id="COG1538">
    <property type="taxonomic scope" value="Bacteria"/>
</dbReference>
<dbReference type="Gene3D" id="2.20.200.10">
    <property type="entry name" value="Outer membrane efflux proteins (OEP)"/>
    <property type="match status" value="1"/>
</dbReference>
<protein>
    <submittedName>
        <fullName evidence="4">Outer membrane efflux protein</fullName>
    </submittedName>
</protein>
<comment type="subcellular location">
    <subcellularLocation>
        <location evidence="2">Cell outer membrane</location>
        <topology evidence="2">Lipid-anchor</topology>
    </subcellularLocation>
</comment>
<dbReference type="PATRIC" id="fig|1304275.5.peg.1365"/>
<reference evidence="4 5" key="1">
    <citation type="submission" date="2013-03" db="EMBL/GenBank/DDBJ databases">
        <title>Salinisphaera hydrothermalis C41B8 Genome Sequencing.</title>
        <authorList>
            <person name="Li C."/>
            <person name="Lai Q."/>
            <person name="Shao Z."/>
        </authorList>
    </citation>
    <scope>NUCLEOTIDE SEQUENCE [LARGE SCALE GENOMIC DNA]</scope>
    <source>
        <strain evidence="4 5">C41B8</strain>
    </source>
</reference>
<evidence type="ECO:0000256" key="1">
    <source>
        <dbReference type="ARBA" id="ARBA00007613"/>
    </source>
</evidence>
<proteinExistence type="inferred from homology"/>